<sequence>LKVIALDIFAKNGWRNNNKLCL</sequence>
<reference evidence="1 2" key="1">
    <citation type="submission" date="2016-09" db="EMBL/GenBank/DDBJ databases">
        <title>The draft genome of Dichanthelium oligosanthes: A C3 panicoid grass species.</title>
        <authorList>
            <person name="Studer A.J."/>
            <person name="Schnable J.C."/>
            <person name="Brutnell T.P."/>
        </authorList>
    </citation>
    <scope>NUCLEOTIDE SEQUENCE [LARGE SCALE GENOMIC DNA]</scope>
    <source>
        <strain evidence="2">cv. Kellogg 1175</strain>
        <tissue evidence="1">Leaf</tissue>
    </source>
</reference>
<accession>A0A1E5VWX2</accession>
<comment type="caution">
    <text evidence="1">The sequence shown here is derived from an EMBL/GenBank/DDBJ whole genome shotgun (WGS) entry which is preliminary data.</text>
</comment>
<dbReference type="AlphaFoldDB" id="A0A1E5VWX2"/>
<dbReference type="Proteomes" id="UP000095767">
    <property type="component" value="Unassembled WGS sequence"/>
</dbReference>
<protein>
    <submittedName>
        <fullName evidence="1">Uncharacterized protein</fullName>
    </submittedName>
</protein>
<evidence type="ECO:0000313" key="1">
    <source>
        <dbReference type="EMBL" id="OEL29620.1"/>
    </source>
</evidence>
<gene>
    <name evidence="1" type="ORF">BAE44_0009361</name>
</gene>
<organism evidence="1 2">
    <name type="scientific">Dichanthelium oligosanthes</name>
    <dbReference type="NCBI Taxonomy" id="888268"/>
    <lineage>
        <taxon>Eukaryota</taxon>
        <taxon>Viridiplantae</taxon>
        <taxon>Streptophyta</taxon>
        <taxon>Embryophyta</taxon>
        <taxon>Tracheophyta</taxon>
        <taxon>Spermatophyta</taxon>
        <taxon>Magnoliopsida</taxon>
        <taxon>Liliopsida</taxon>
        <taxon>Poales</taxon>
        <taxon>Poaceae</taxon>
        <taxon>PACMAD clade</taxon>
        <taxon>Panicoideae</taxon>
        <taxon>Panicodae</taxon>
        <taxon>Paniceae</taxon>
        <taxon>Dichantheliinae</taxon>
        <taxon>Dichanthelium</taxon>
    </lineage>
</organism>
<proteinExistence type="predicted"/>
<evidence type="ECO:0000313" key="2">
    <source>
        <dbReference type="Proteomes" id="UP000095767"/>
    </source>
</evidence>
<keyword evidence="2" id="KW-1185">Reference proteome</keyword>
<dbReference type="EMBL" id="LWDX02027234">
    <property type="protein sequence ID" value="OEL29620.1"/>
    <property type="molecule type" value="Genomic_DNA"/>
</dbReference>
<name>A0A1E5VWX2_9POAL</name>
<feature type="non-terminal residue" evidence="1">
    <location>
        <position position="1"/>
    </location>
</feature>